<dbReference type="OrthoDB" id="10041966at2759"/>
<keyword evidence="2" id="KW-1185">Reference proteome</keyword>
<gene>
    <name evidence="1" type="ORF">B4U79_01412</name>
</gene>
<sequence>MEINCKKKTKIIGISGVTCGGKTYLSEALKRSFVGSVIVNQDDYFREEDDPCHEWIDVSPVRKHQNWETLSSIDWSAFSTKISDILNGDHIHETGLILIEGHIIFNYDKFPFSFDRKYFVTLNKDECWQRRNVREYIPKDPDGYFDVCVWP</sequence>
<dbReference type="Proteomes" id="UP000285301">
    <property type="component" value="Unassembled WGS sequence"/>
</dbReference>
<organism evidence="1 2">
    <name type="scientific">Dinothrombium tinctorium</name>
    <dbReference type="NCBI Taxonomy" id="1965070"/>
    <lineage>
        <taxon>Eukaryota</taxon>
        <taxon>Metazoa</taxon>
        <taxon>Ecdysozoa</taxon>
        <taxon>Arthropoda</taxon>
        <taxon>Chelicerata</taxon>
        <taxon>Arachnida</taxon>
        <taxon>Acari</taxon>
        <taxon>Acariformes</taxon>
        <taxon>Trombidiformes</taxon>
        <taxon>Prostigmata</taxon>
        <taxon>Anystina</taxon>
        <taxon>Parasitengona</taxon>
        <taxon>Trombidioidea</taxon>
        <taxon>Trombidiidae</taxon>
        <taxon>Dinothrombium</taxon>
    </lineage>
</organism>
<dbReference type="Gene3D" id="3.40.50.300">
    <property type="entry name" value="P-loop containing nucleotide triphosphate hydrolases"/>
    <property type="match status" value="1"/>
</dbReference>
<dbReference type="Pfam" id="PF13238">
    <property type="entry name" value="AAA_18"/>
    <property type="match status" value="1"/>
</dbReference>
<dbReference type="PANTHER" id="PTHR10285">
    <property type="entry name" value="URIDINE KINASE"/>
    <property type="match status" value="1"/>
</dbReference>
<feature type="non-terminal residue" evidence="1">
    <location>
        <position position="151"/>
    </location>
</feature>
<keyword evidence="1" id="KW-0418">Kinase</keyword>
<dbReference type="InterPro" id="IPR027417">
    <property type="entry name" value="P-loop_NTPase"/>
</dbReference>
<proteinExistence type="predicted"/>
<comment type="caution">
    <text evidence="1">The sequence shown here is derived from an EMBL/GenBank/DDBJ whole genome shotgun (WGS) entry which is preliminary data.</text>
</comment>
<dbReference type="STRING" id="1965070.A0A3S3NUK9"/>
<evidence type="ECO:0000313" key="1">
    <source>
        <dbReference type="EMBL" id="RWR98907.1"/>
    </source>
</evidence>
<accession>A0A3S3NUK9</accession>
<dbReference type="GO" id="GO:0016301">
    <property type="term" value="F:kinase activity"/>
    <property type="evidence" value="ECO:0007669"/>
    <property type="project" value="UniProtKB-KW"/>
</dbReference>
<dbReference type="SUPFAM" id="SSF52540">
    <property type="entry name" value="P-loop containing nucleoside triphosphate hydrolases"/>
    <property type="match status" value="1"/>
</dbReference>
<reference evidence="1 2" key="1">
    <citation type="journal article" date="2018" name="Gigascience">
        <title>Genomes of trombidid mites reveal novel predicted allergens and laterally-transferred genes associated with secondary metabolism.</title>
        <authorList>
            <person name="Dong X."/>
            <person name="Chaisiri K."/>
            <person name="Xia D."/>
            <person name="Armstrong S.D."/>
            <person name="Fang Y."/>
            <person name="Donnelly M.J."/>
            <person name="Kadowaki T."/>
            <person name="McGarry J.W."/>
            <person name="Darby A.C."/>
            <person name="Makepeace B.L."/>
        </authorList>
    </citation>
    <scope>NUCLEOTIDE SEQUENCE [LARGE SCALE GENOMIC DNA]</scope>
    <source>
        <strain evidence="1">UoL-WK</strain>
    </source>
</reference>
<protein>
    <submittedName>
        <fullName evidence="1">Nicotinamide riboside kinase 1-like protein</fullName>
    </submittedName>
</protein>
<evidence type="ECO:0000313" key="2">
    <source>
        <dbReference type="Proteomes" id="UP000285301"/>
    </source>
</evidence>
<dbReference type="EMBL" id="NCKU01017940">
    <property type="protein sequence ID" value="RWR98907.1"/>
    <property type="molecule type" value="Genomic_DNA"/>
</dbReference>
<name>A0A3S3NUK9_9ACAR</name>
<keyword evidence="1" id="KW-0808">Transferase</keyword>
<dbReference type="AlphaFoldDB" id="A0A3S3NUK9"/>